<dbReference type="EC" id="7.2.2.21" evidence="9"/>
<dbReference type="Gene3D" id="2.70.150.10">
    <property type="entry name" value="Calcium-transporting ATPase, cytoplasmic transduction domain A"/>
    <property type="match status" value="1"/>
</dbReference>
<dbReference type="SFLD" id="SFLDF00027">
    <property type="entry name" value="p-type_atpase"/>
    <property type="match status" value="1"/>
</dbReference>
<keyword evidence="11" id="KW-0067">ATP-binding</keyword>
<dbReference type="SFLD" id="SFLDG00002">
    <property type="entry name" value="C1.7:_P-type_atpase_like"/>
    <property type="match status" value="1"/>
</dbReference>
<dbReference type="NCBIfam" id="TIGR01512">
    <property type="entry name" value="ATPase-IB2_Cd"/>
    <property type="match status" value="1"/>
</dbReference>
<keyword evidence="14" id="KW-1185">Reference proteome</keyword>
<dbReference type="SUPFAM" id="SSF56784">
    <property type="entry name" value="HAD-like"/>
    <property type="match status" value="1"/>
</dbReference>
<dbReference type="InterPro" id="IPR059000">
    <property type="entry name" value="ATPase_P-type_domA"/>
</dbReference>
<evidence type="ECO:0000256" key="2">
    <source>
        <dbReference type="ARBA" id="ARBA00006024"/>
    </source>
</evidence>
<dbReference type="GO" id="GO:0046872">
    <property type="term" value="F:metal ion binding"/>
    <property type="evidence" value="ECO:0007669"/>
    <property type="project" value="UniProtKB-KW"/>
</dbReference>
<evidence type="ECO:0000256" key="11">
    <source>
        <dbReference type="RuleBase" id="RU362081"/>
    </source>
</evidence>
<dbReference type="Pfam" id="PF00702">
    <property type="entry name" value="Hydrolase"/>
    <property type="match status" value="1"/>
</dbReference>
<keyword evidence="8 11" id="KW-0472">Membrane</keyword>
<dbReference type="OrthoDB" id="9760802at2"/>
<feature type="transmembrane region" description="Helical" evidence="11">
    <location>
        <begin position="101"/>
        <end position="126"/>
    </location>
</feature>
<feature type="transmembrane region" description="Helical" evidence="11">
    <location>
        <begin position="267"/>
        <end position="289"/>
    </location>
</feature>
<dbReference type="Gene3D" id="3.40.50.1000">
    <property type="entry name" value="HAD superfamily/HAD-like"/>
    <property type="match status" value="1"/>
</dbReference>
<dbReference type="InterPro" id="IPR008250">
    <property type="entry name" value="ATPase_P-typ_transduc_dom_A_sf"/>
</dbReference>
<dbReference type="Gene3D" id="3.40.1110.10">
    <property type="entry name" value="Calcium-transporting ATPase, cytoplasmic domain N"/>
    <property type="match status" value="1"/>
</dbReference>
<evidence type="ECO:0000313" key="13">
    <source>
        <dbReference type="EMBL" id="TCS81344.1"/>
    </source>
</evidence>
<name>A0A4R3KDI6_9FIRM</name>
<dbReference type="SUPFAM" id="SSF81665">
    <property type="entry name" value="Calcium ATPase, transmembrane domain M"/>
    <property type="match status" value="1"/>
</dbReference>
<sequence>MDGSERIEKDSSCLVEDTCGCSCCHNEGAEEEEDEGVWYKSSEFYEILIGAVLFAAAQLISLYMPAYQLPLLIISYLILGKEVLLNAGRNILKGHVFDENFLMSIATLGAFAIAEYPEAAGVMLFFRIGEFFEERAANKSRRQIIEAIDMRPETVLLVNEQDEPVAIPANQAVVGNIIIVRPGDRIPLDGTVLEGTSQIDSSPLTGEAVPITVSEKESVLSGCINKTGVLKIRVEKILDESMVSRVLASVQSAAANKPRIQRFISRFAGVYTPIVVIVALLIAVVPSLFTGQWHNYIYIALTFLVISCPCALVLSVPLAFFAGIGNASRHGILFKDGAAIEALTQIKAAALDKTGTITHGVFDVQKIKTHNGFTENIILQLCAAVENASTHPLAVSIVRQAKEKTLKILPAVDVEEVPGKGVKAYVENKKVLCGNAVFMQDYDIQINDAAEKTAVYLAVDNKYAGCIILGDQIKDDAVSAIAGLKKQGISVAMLTGDSSEGAAAVADKTGIDMVHAKLLPDEKLSTMQKIRAEKGKILFVGDGINDAPVLANADVGAAMGSGADAAIEAADVVFMTSRVDAIPYALRLAKTTRAIAVQNVVFALTIKILIMIGSFLGYASLWSAVFADTGVAIICVLNAVRILYSDHTT</sequence>
<reference evidence="13 14" key="1">
    <citation type="submission" date="2019-03" db="EMBL/GenBank/DDBJ databases">
        <title>Genomic Encyclopedia of Type Strains, Phase IV (KMG-IV): sequencing the most valuable type-strain genomes for metagenomic binning, comparative biology and taxonomic classification.</title>
        <authorList>
            <person name="Goeker M."/>
        </authorList>
    </citation>
    <scope>NUCLEOTIDE SEQUENCE [LARGE SCALE GENOMIC DNA]</scope>
    <source>
        <strain evidence="13 14">DSM 20467</strain>
    </source>
</reference>
<dbReference type="NCBIfam" id="TIGR01525">
    <property type="entry name" value="ATPase-IB_hvy"/>
    <property type="match status" value="1"/>
</dbReference>
<dbReference type="Pfam" id="PF00122">
    <property type="entry name" value="E1-E2_ATPase"/>
    <property type="match status" value="1"/>
</dbReference>
<comment type="caution">
    <text evidence="13">The sequence shown here is derived from an EMBL/GenBank/DDBJ whole genome shotgun (WGS) entry which is preliminary data.</text>
</comment>
<dbReference type="InterPro" id="IPR001757">
    <property type="entry name" value="P_typ_ATPase"/>
</dbReference>
<dbReference type="InterPro" id="IPR018303">
    <property type="entry name" value="ATPase_P-typ_P_site"/>
</dbReference>
<evidence type="ECO:0000256" key="3">
    <source>
        <dbReference type="ARBA" id="ARBA00022539"/>
    </source>
</evidence>
<dbReference type="InterPro" id="IPR023214">
    <property type="entry name" value="HAD_sf"/>
</dbReference>
<dbReference type="NCBIfam" id="TIGR01494">
    <property type="entry name" value="ATPase_P-type"/>
    <property type="match status" value="1"/>
</dbReference>
<dbReference type="GO" id="GO:0016887">
    <property type="term" value="F:ATP hydrolysis activity"/>
    <property type="evidence" value="ECO:0007669"/>
    <property type="project" value="InterPro"/>
</dbReference>
<dbReference type="RefSeq" id="WP_132547156.1">
    <property type="nucleotide sequence ID" value="NZ_SMAA01000002.1"/>
</dbReference>
<keyword evidence="11" id="KW-1003">Cell membrane</keyword>
<dbReference type="SUPFAM" id="SSF81653">
    <property type="entry name" value="Calcium ATPase, transduction domain A"/>
    <property type="match status" value="1"/>
</dbReference>
<keyword evidence="4 11" id="KW-0812">Transmembrane</keyword>
<dbReference type="Proteomes" id="UP000295188">
    <property type="component" value="Unassembled WGS sequence"/>
</dbReference>
<dbReference type="InterPro" id="IPR051014">
    <property type="entry name" value="Cation_Transport_ATPase_IB"/>
</dbReference>
<feature type="domain" description="P-type ATPase A" evidence="12">
    <location>
        <begin position="150"/>
        <end position="251"/>
    </location>
</feature>
<dbReference type="AlphaFoldDB" id="A0A4R3KDI6"/>
<dbReference type="InterPro" id="IPR023298">
    <property type="entry name" value="ATPase_P-typ_TM_dom_sf"/>
</dbReference>
<evidence type="ECO:0000256" key="6">
    <source>
        <dbReference type="ARBA" id="ARBA00022967"/>
    </source>
</evidence>
<keyword evidence="7 11" id="KW-1133">Transmembrane helix</keyword>
<feature type="transmembrane region" description="Helical" evidence="11">
    <location>
        <begin position="44"/>
        <end position="64"/>
    </location>
</feature>
<comment type="catalytic activity">
    <reaction evidence="10">
        <text>Cd(2+)(in) + ATP + H2O = Cd(2+)(out) + ADP + phosphate + H(+)</text>
        <dbReference type="Rhea" id="RHEA:12132"/>
        <dbReference type="ChEBI" id="CHEBI:15377"/>
        <dbReference type="ChEBI" id="CHEBI:15378"/>
        <dbReference type="ChEBI" id="CHEBI:30616"/>
        <dbReference type="ChEBI" id="CHEBI:43474"/>
        <dbReference type="ChEBI" id="CHEBI:48775"/>
        <dbReference type="ChEBI" id="CHEBI:456216"/>
        <dbReference type="EC" id="7.2.2.21"/>
    </reaction>
</comment>
<dbReference type="InterPro" id="IPR023299">
    <property type="entry name" value="ATPase_P-typ_cyto_dom_N"/>
</dbReference>
<comment type="similarity">
    <text evidence="2 11">Belongs to the cation transport ATPase (P-type) (TC 3.A.3) family. Type IB subfamily.</text>
</comment>
<keyword evidence="5 11" id="KW-0479">Metal-binding</keyword>
<accession>A0A4R3KDI6</accession>
<dbReference type="PANTHER" id="PTHR48085:SF5">
    <property type="entry name" value="CADMIUM_ZINC-TRANSPORTING ATPASE HMA4-RELATED"/>
    <property type="match status" value="1"/>
</dbReference>
<evidence type="ECO:0000256" key="5">
    <source>
        <dbReference type="ARBA" id="ARBA00022723"/>
    </source>
</evidence>
<evidence type="ECO:0000256" key="7">
    <source>
        <dbReference type="ARBA" id="ARBA00022989"/>
    </source>
</evidence>
<feature type="transmembrane region" description="Helical" evidence="11">
    <location>
        <begin position="295"/>
        <end position="321"/>
    </location>
</feature>
<dbReference type="PANTHER" id="PTHR48085">
    <property type="entry name" value="CADMIUM/ZINC-TRANSPORTING ATPASE HMA2-RELATED"/>
    <property type="match status" value="1"/>
</dbReference>
<dbReference type="EMBL" id="SMAA01000002">
    <property type="protein sequence ID" value="TCS81344.1"/>
    <property type="molecule type" value="Genomic_DNA"/>
</dbReference>
<dbReference type="GO" id="GO:0008551">
    <property type="term" value="F:P-type cadmium transporter activity"/>
    <property type="evidence" value="ECO:0007669"/>
    <property type="project" value="UniProtKB-EC"/>
</dbReference>
<comment type="subcellular location">
    <subcellularLocation>
        <location evidence="11">Cell membrane</location>
    </subcellularLocation>
    <subcellularLocation>
        <location evidence="1">Membrane</location>
        <topology evidence="1">Multi-pass membrane protein</topology>
    </subcellularLocation>
</comment>
<proteinExistence type="inferred from homology"/>
<dbReference type="InterPro" id="IPR036412">
    <property type="entry name" value="HAD-like_sf"/>
</dbReference>
<keyword evidence="11" id="KW-0547">Nucleotide-binding</keyword>
<evidence type="ECO:0000256" key="1">
    <source>
        <dbReference type="ARBA" id="ARBA00004141"/>
    </source>
</evidence>
<keyword evidence="6" id="KW-1278">Translocase</keyword>
<evidence type="ECO:0000313" key="14">
    <source>
        <dbReference type="Proteomes" id="UP000295188"/>
    </source>
</evidence>
<protein>
    <recommendedName>
        <fullName evidence="9">Cd(2+)-exporting ATPase</fullName>
        <ecNumber evidence="9">7.2.2.21</ecNumber>
    </recommendedName>
</protein>
<dbReference type="InterPro" id="IPR027256">
    <property type="entry name" value="P-typ_ATPase_IB"/>
</dbReference>
<evidence type="ECO:0000256" key="4">
    <source>
        <dbReference type="ARBA" id="ARBA00022692"/>
    </source>
</evidence>
<evidence type="ECO:0000256" key="10">
    <source>
        <dbReference type="ARBA" id="ARBA00049338"/>
    </source>
</evidence>
<dbReference type="GO" id="GO:0005886">
    <property type="term" value="C:plasma membrane"/>
    <property type="evidence" value="ECO:0007669"/>
    <property type="project" value="UniProtKB-SubCell"/>
</dbReference>
<evidence type="ECO:0000259" key="12">
    <source>
        <dbReference type="Pfam" id="PF00122"/>
    </source>
</evidence>
<dbReference type="InterPro" id="IPR044492">
    <property type="entry name" value="P_typ_ATPase_HD_dom"/>
</dbReference>
<dbReference type="GO" id="GO:0005524">
    <property type="term" value="F:ATP binding"/>
    <property type="evidence" value="ECO:0007669"/>
    <property type="project" value="UniProtKB-UniRule"/>
</dbReference>
<organism evidence="13 14">
    <name type="scientific">Pectinatus cerevisiiphilus</name>
    <dbReference type="NCBI Taxonomy" id="86956"/>
    <lineage>
        <taxon>Bacteria</taxon>
        <taxon>Bacillati</taxon>
        <taxon>Bacillota</taxon>
        <taxon>Negativicutes</taxon>
        <taxon>Selenomonadales</taxon>
        <taxon>Selenomonadaceae</taxon>
        <taxon>Pectinatus</taxon>
    </lineage>
</organism>
<feature type="transmembrane region" description="Helical" evidence="11">
    <location>
        <begin position="624"/>
        <end position="644"/>
    </location>
</feature>
<keyword evidence="3" id="KW-0104">Cadmium</keyword>
<dbReference type="PROSITE" id="PS00154">
    <property type="entry name" value="ATPASE_E1_E2"/>
    <property type="match status" value="1"/>
</dbReference>
<dbReference type="PRINTS" id="PR00119">
    <property type="entry name" value="CATATPASE"/>
</dbReference>
<feature type="transmembrane region" description="Helical" evidence="11">
    <location>
        <begin position="596"/>
        <end position="618"/>
    </location>
</feature>
<evidence type="ECO:0000256" key="9">
    <source>
        <dbReference type="ARBA" id="ARBA00039103"/>
    </source>
</evidence>
<gene>
    <name evidence="13" type="ORF">EDC37_10240</name>
</gene>
<evidence type="ECO:0000256" key="8">
    <source>
        <dbReference type="ARBA" id="ARBA00023136"/>
    </source>
</evidence>
<dbReference type="SFLD" id="SFLDS00003">
    <property type="entry name" value="Haloacid_Dehalogenase"/>
    <property type="match status" value="1"/>
</dbReference>